<dbReference type="Proteomes" id="UP001500274">
    <property type="component" value="Unassembled WGS sequence"/>
</dbReference>
<sequence>MADRISFTLHELVATIDAFADARLRSGYGISIGDFIYLATIADQQPLDLTSLARCLMVTKAAVSKRMPHLAEAGWIRTSNGPGRRILVGLTDAGASLVERAGSELDGEFMNLFDDPRLIDTGVERAVLARQLEVLTELVREKETP</sequence>
<dbReference type="Gene3D" id="1.10.10.10">
    <property type="entry name" value="Winged helix-like DNA-binding domain superfamily/Winged helix DNA-binding domain"/>
    <property type="match status" value="1"/>
</dbReference>
<dbReference type="InterPro" id="IPR000835">
    <property type="entry name" value="HTH_MarR-typ"/>
</dbReference>
<protein>
    <recommendedName>
        <fullName evidence="1">HTH marR-type domain-containing protein</fullName>
    </recommendedName>
</protein>
<dbReference type="SUPFAM" id="SSF46785">
    <property type="entry name" value="Winged helix' DNA-binding domain"/>
    <property type="match status" value="1"/>
</dbReference>
<feature type="domain" description="HTH marR-type" evidence="1">
    <location>
        <begin position="23"/>
        <end position="118"/>
    </location>
</feature>
<gene>
    <name evidence="2" type="ORF">GCM10009862_03720</name>
</gene>
<dbReference type="SMART" id="SM00347">
    <property type="entry name" value="HTH_MARR"/>
    <property type="match status" value="1"/>
</dbReference>
<evidence type="ECO:0000313" key="3">
    <source>
        <dbReference type="Proteomes" id="UP001500274"/>
    </source>
</evidence>
<accession>A0ABN3P756</accession>
<dbReference type="RefSeq" id="WP_344226332.1">
    <property type="nucleotide sequence ID" value="NZ_BAAARI010000002.1"/>
</dbReference>
<name>A0ABN3P756_9MICO</name>
<reference evidence="2 3" key="1">
    <citation type="journal article" date="2019" name="Int. J. Syst. Evol. Microbiol.">
        <title>The Global Catalogue of Microorganisms (GCM) 10K type strain sequencing project: providing services to taxonomists for standard genome sequencing and annotation.</title>
        <authorList>
            <consortium name="The Broad Institute Genomics Platform"/>
            <consortium name="The Broad Institute Genome Sequencing Center for Infectious Disease"/>
            <person name="Wu L."/>
            <person name="Ma J."/>
        </authorList>
    </citation>
    <scope>NUCLEOTIDE SEQUENCE [LARGE SCALE GENOMIC DNA]</scope>
    <source>
        <strain evidence="2 3">JCM 16365</strain>
    </source>
</reference>
<proteinExistence type="predicted"/>
<comment type="caution">
    <text evidence="2">The sequence shown here is derived from an EMBL/GenBank/DDBJ whole genome shotgun (WGS) entry which is preliminary data.</text>
</comment>
<organism evidence="2 3">
    <name type="scientific">Microbacterium binotii</name>
    <dbReference type="NCBI Taxonomy" id="462710"/>
    <lineage>
        <taxon>Bacteria</taxon>
        <taxon>Bacillati</taxon>
        <taxon>Actinomycetota</taxon>
        <taxon>Actinomycetes</taxon>
        <taxon>Micrococcales</taxon>
        <taxon>Microbacteriaceae</taxon>
        <taxon>Microbacterium</taxon>
    </lineage>
</organism>
<keyword evidence="3" id="KW-1185">Reference proteome</keyword>
<dbReference type="EMBL" id="BAAARI010000002">
    <property type="protein sequence ID" value="GAA2568203.1"/>
    <property type="molecule type" value="Genomic_DNA"/>
</dbReference>
<dbReference type="Pfam" id="PF12802">
    <property type="entry name" value="MarR_2"/>
    <property type="match status" value="1"/>
</dbReference>
<evidence type="ECO:0000259" key="1">
    <source>
        <dbReference type="SMART" id="SM00347"/>
    </source>
</evidence>
<dbReference type="InterPro" id="IPR036388">
    <property type="entry name" value="WH-like_DNA-bd_sf"/>
</dbReference>
<dbReference type="InterPro" id="IPR036390">
    <property type="entry name" value="WH_DNA-bd_sf"/>
</dbReference>
<evidence type="ECO:0000313" key="2">
    <source>
        <dbReference type="EMBL" id="GAA2568203.1"/>
    </source>
</evidence>